<accession>A0A0F9ANF8</accession>
<dbReference type="EMBL" id="LAZR01041774">
    <property type="protein sequence ID" value="KKL11139.1"/>
    <property type="molecule type" value="Genomic_DNA"/>
</dbReference>
<evidence type="ECO:0000313" key="1">
    <source>
        <dbReference type="EMBL" id="KKL11139.1"/>
    </source>
</evidence>
<name>A0A0F9ANF8_9ZZZZ</name>
<reference evidence="1" key="1">
    <citation type="journal article" date="2015" name="Nature">
        <title>Complex archaea that bridge the gap between prokaryotes and eukaryotes.</title>
        <authorList>
            <person name="Spang A."/>
            <person name="Saw J.H."/>
            <person name="Jorgensen S.L."/>
            <person name="Zaremba-Niedzwiedzka K."/>
            <person name="Martijn J."/>
            <person name="Lind A.E."/>
            <person name="van Eijk R."/>
            <person name="Schleper C."/>
            <person name="Guy L."/>
            <person name="Ettema T.J."/>
        </authorList>
    </citation>
    <scope>NUCLEOTIDE SEQUENCE</scope>
</reference>
<proteinExistence type="predicted"/>
<sequence length="91" mass="10379">ATMFADLNKKIVVYTKDNKLEKDERMATHTLVSTTAFITMMYGENALHVAIEIAQMISTRQLIDNPNDHMKVFKKDLDKVSALKEQSDYIG</sequence>
<protein>
    <submittedName>
        <fullName evidence="1">Uncharacterized protein</fullName>
    </submittedName>
</protein>
<feature type="non-terminal residue" evidence="1">
    <location>
        <position position="1"/>
    </location>
</feature>
<dbReference type="AlphaFoldDB" id="A0A0F9ANF8"/>
<gene>
    <name evidence="1" type="ORF">LCGC14_2548820</name>
</gene>
<organism evidence="1">
    <name type="scientific">marine sediment metagenome</name>
    <dbReference type="NCBI Taxonomy" id="412755"/>
    <lineage>
        <taxon>unclassified sequences</taxon>
        <taxon>metagenomes</taxon>
        <taxon>ecological metagenomes</taxon>
    </lineage>
</organism>
<comment type="caution">
    <text evidence="1">The sequence shown here is derived from an EMBL/GenBank/DDBJ whole genome shotgun (WGS) entry which is preliminary data.</text>
</comment>